<evidence type="ECO:0000256" key="1">
    <source>
        <dbReference type="SAM" id="MobiDB-lite"/>
    </source>
</evidence>
<dbReference type="AlphaFoldDB" id="A0A6V7NYA6"/>
<name>A0A6V7NYA6_ANACO</name>
<protein>
    <submittedName>
        <fullName evidence="3">Uncharacterized protein</fullName>
    </submittedName>
</protein>
<feature type="signal peptide" evidence="2">
    <location>
        <begin position="1"/>
        <end position="18"/>
    </location>
</feature>
<keyword evidence="2" id="KW-0732">Signal</keyword>
<feature type="region of interest" description="Disordered" evidence="1">
    <location>
        <begin position="235"/>
        <end position="262"/>
    </location>
</feature>
<evidence type="ECO:0000256" key="2">
    <source>
        <dbReference type="SAM" id="SignalP"/>
    </source>
</evidence>
<accession>A0A6V7NYA6</accession>
<gene>
    <name evidence="3" type="ORF">CB5_LOCUS6738</name>
</gene>
<evidence type="ECO:0000313" key="3">
    <source>
        <dbReference type="EMBL" id="CAD1823527.1"/>
    </source>
</evidence>
<sequence>MFPYLSLLLVTHWTFANCKVRVFAPCSELFEIFWRVVDSVPTYGSYPENYGILSSAKATKEEDLGCFRVAVCKAVYRYTLMVVPTANRQCLRGVFAIVLFYNYTLRLRALPEPCTSRERGEDLELGWTIVGGEIFNPNSFQALFGASCEGARRVVDNFVRRNEGFRLFRHEDLVLMTDFYAYLPLCSFAHACEGRSLQAGTPKIAIVTCLCGIGRRSGLPWGRLIPSVGMLTTTGPLGTGQARQPTEPSAPAQARDHGKGVA</sequence>
<organism evidence="3">
    <name type="scientific">Ananas comosus var. bracteatus</name>
    <name type="common">red pineapple</name>
    <dbReference type="NCBI Taxonomy" id="296719"/>
    <lineage>
        <taxon>Eukaryota</taxon>
        <taxon>Viridiplantae</taxon>
        <taxon>Streptophyta</taxon>
        <taxon>Embryophyta</taxon>
        <taxon>Tracheophyta</taxon>
        <taxon>Spermatophyta</taxon>
        <taxon>Magnoliopsida</taxon>
        <taxon>Liliopsida</taxon>
        <taxon>Poales</taxon>
        <taxon>Bromeliaceae</taxon>
        <taxon>Bromelioideae</taxon>
        <taxon>Ananas</taxon>
    </lineage>
</organism>
<reference evidence="3" key="1">
    <citation type="submission" date="2020-07" db="EMBL/GenBank/DDBJ databases">
        <authorList>
            <person name="Lin J."/>
        </authorList>
    </citation>
    <scope>NUCLEOTIDE SEQUENCE</scope>
</reference>
<feature type="chain" id="PRO_5027767353" evidence="2">
    <location>
        <begin position="19"/>
        <end position="262"/>
    </location>
</feature>
<dbReference type="EMBL" id="LR862143">
    <property type="protein sequence ID" value="CAD1823527.1"/>
    <property type="molecule type" value="Genomic_DNA"/>
</dbReference>
<proteinExistence type="predicted"/>